<feature type="compositionally biased region" description="Basic and acidic residues" evidence="4">
    <location>
        <begin position="208"/>
        <end position="225"/>
    </location>
</feature>
<evidence type="ECO:0000313" key="6">
    <source>
        <dbReference type="Ensembl" id="ENSOTSP00005072780.2"/>
    </source>
</evidence>
<dbReference type="GO" id="GO:0003723">
    <property type="term" value="F:RNA binding"/>
    <property type="evidence" value="ECO:0007669"/>
    <property type="project" value="TreeGrafter"/>
</dbReference>
<dbReference type="Ensembl" id="ENSOTST00005078886.2">
    <property type="protein sequence ID" value="ENSOTSP00005072780.2"/>
    <property type="gene ID" value="ENSOTSG00005034366.2"/>
</dbReference>
<sequence length="1211" mass="137218">MMWDGPRRGPQGGPPFRGDNRGEMFGGRDGPMSDFRGRDGMNMGPRGPQDRGPPMDMRRMDCPPDMRDRDMEPHDIRGRGEPPRDFLGRPGEEPDFSLRRQYEMSIRDKLLNAAAGDVRGRGMGGRGMPPRDLREPNDRFIDMRDRDMFRKDMPGFNNPDMDGRRGGFPMEPMGRNEGFRDMRDRDRPPIDRPPMGMDDIDGFNMDMPPRDRDRDRGMMDFDRRGAPPLNPRKRFESDTDFRNRVGPPAEFRGRDRSPVRFADNDGALMDVRGRPGGPPDLVGPNRPKFVGTDPEGTLRDREFPEMEEVSLAEEWKNRKKEKDSHPSPMTRGLPPFSKEIQGQRFPPVSREGSLLGEPANFKERNMPSTEFPGKKDGPPFDFPRPNREAPRSQNWDKKPPTDIPGMDLPPFGRRSLQDPAFPPMGPGLLPNMPNRENDGKRWPEHGDPKQNQNAPNRVDRPPYLLEKDRPPYILEKTPPTPLGHGPNDKTRFKGPKDALLEQGPGSVKLVPGPDFQGKDQDYRDIDYRTGPGIVFDYKHEELPGPDKVLKESKAVPAPKFSDSGSQDQDYRSASVKDKVTHTICITGIPKTATMEQILGAFAVRDGVPMQGMKIKNVVPGYSYDTAYVEFLNLEDAVHFMESNQGSLKVGTKTALMRYVQPDRIGKEALVSPPTQEPLLPCPGQLLVDKAKNEHHSQDVSQAKTPVDPLSQQGSWQRSSDLTPEAWQQQVDQQLRQQEAEQQAESWASRNPPRQGPGPHQMDPIFKESKTMIIKNVKPTTTVETILKSLDPFAYLDERNVRLVRGKPPGAKCFFVPCLMDVMSGCHDVLLTKPRPLSIDGVRVYAEVAKPLKNQNYRKEFDKSNTSLLGYPPEASMTEVRPLSLVTTETPDMTNYLYDATSGFYYDPQTTLYYDPASRYFYNAQTQEYLYWDSVSKTYIPVPGGHSTDTQPEPTPHFDPPQLLNPTPIMKDMERWAKIQNRQKDSVRVPSPVLKTSGGGLDDRKSSKAADAAFTIFERKGGDDLFKKPMAPPKKEGKGSKQSIGSLGLLASDYAATGSDEEEEVVQHEDPQASRSQSQEKEDKLTDWKKMACLLCRRQFPNKDGLVRHQQLSDLHKQNMEIHMKIKRSKKELEALENQEKESNGSPEQKRRKHQHQNSWVGGSRDMHKGSERPGLGSEPVERKKKESVVWNHATYKQAVRKAMFARFKELD</sequence>
<name>A0A8C8I0Y9_ONCTS</name>
<organism evidence="6 7">
    <name type="scientific">Oncorhynchus tshawytscha</name>
    <name type="common">Chinook salmon</name>
    <name type="synonym">Salmo tshawytscha</name>
    <dbReference type="NCBI Taxonomy" id="74940"/>
    <lineage>
        <taxon>Eukaryota</taxon>
        <taxon>Metazoa</taxon>
        <taxon>Chordata</taxon>
        <taxon>Craniata</taxon>
        <taxon>Vertebrata</taxon>
        <taxon>Euteleostomi</taxon>
        <taxon>Actinopterygii</taxon>
        <taxon>Neopterygii</taxon>
        <taxon>Teleostei</taxon>
        <taxon>Protacanthopterygii</taxon>
        <taxon>Salmoniformes</taxon>
        <taxon>Salmonidae</taxon>
        <taxon>Salmoninae</taxon>
        <taxon>Oncorhynchus</taxon>
    </lineage>
</organism>
<comment type="subcellular location">
    <subcellularLocation>
        <location evidence="1">Nucleus</location>
    </subcellularLocation>
</comment>
<dbReference type="AlphaFoldDB" id="A0A8C8I0Y9"/>
<dbReference type="InterPro" id="IPR013087">
    <property type="entry name" value="Znf_C2H2_type"/>
</dbReference>
<evidence type="ECO:0000313" key="7">
    <source>
        <dbReference type="Proteomes" id="UP000694402"/>
    </source>
</evidence>
<feature type="compositionally biased region" description="Basic and acidic residues" evidence="4">
    <location>
        <begin position="457"/>
        <end position="470"/>
    </location>
</feature>
<keyword evidence="3" id="KW-0863">Zinc-finger</keyword>
<evidence type="ECO:0000256" key="4">
    <source>
        <dbReference type="SAM" id="MobiDB-lite"/>
    </source>
</evidence>
<feature type="compositionally biased region" description="Basic and acidic residues" evidence="4">
    <location>
        <begin position="486"/>
        <end position="499"/>
    </location>
</feature>
<feature type="region of interest" description="Disordered" evidence="4">
    <location>
        <begin position="112"/>
        <end position="522"/>
    </location>
</feature>
<accession>A0A8C8I0Y9</accession>
<dbReference type="CDD" id="cd16162">
    <property type="entry name" value="OCRE_RBM5_like"/>
    <property type="match status" value="1"/>
</dbReference>
<feature type="compositionally biased region" description="Basic and acidic residues" evidence="4">
    <location>
        <begin position="233"/>
        <end position="243"/>
    </location>
</feature>
<dbReference type="GO" id="GO:0008270">
    <property type="term" value="F:zinc ion binding"/>
    <property type="evidence" value="ECO:0007669"/>
    <property type="project" value="UniProtKB-KW"/>
</dbReference>
<feature type="compositionally biased region" description="Basic and acidic residues" evidence="4">
    <location>
        <begin position="435"/>
        <end position="448"/>
    </location>
</feature>
<feature type="compositionally biased region" description="Basic and acidic residues" evidence="4">
    <location>
        <begin position="1064"/>
        <end position="1083"/>
    </location>
</feature>
<dbReference type="GO" id="GO:0000398">
    <property type="term" value="P:mRNA splicing, via spliceosome"/>
    <property type="evidence" value="ECO:0007669"/>
    <property type="project" value="TreeGrafter"/>
</dbReference>
<feature type="compositionally biased region" description="Basic and acidic residues" evidence="4">
    <location>
        <begin position="129"/>
        <end position="153"/>
    </location>
</feature>
<feature type="compositionally biased region" description="Basic and acidic residues" evidence="4">
    <location>
        <begin position="56"/>
        <end position="96"/>
    </location>
</feature>
<keyword evidence="7" id="KW-1185">Reference proteome</keyword>
<feature type="compositionally biased region" description="Basic and acidic residues" evidence="4">
    <location>
        <begin position="313"/>
        <end position="325"/>
    </location>
</feature>
<dbReference type="PANTHER" id="PTHR13948:SF37">
    <property type="entry name" value="RNA-BINDING PROTEIN 6 ISOFORM X1"/>
    <property type="match status" value="1"/>
</dbReference>
<dbReference type="GeneTree" id="ENSGT00940000166798"/>
<feature type="compositionally biased region" description="Polar residues" evidence="4">
    <location>
        <begin position="698"/>
        <end position="721"/>
    </location>
</feature>
<feature type="compositionally biased region" description="Basic and acidic residues" evidence="4">
    <location>
        <begin position="372"/>
        <end position="400"/>
    </location>
</feature>
<feature type="region of interest" description="Disordered" evidence="4">
    <location>
        <begin position="691"/>
        <end position="763"/>
    </location>
</feature>
<keyword evidence="2" id="KW-0539">Nucleus</keyword>
<dbReference type="SUPFAM" id="SSF54928">
    <property type="entry name" value="RNA-binding domain, RBD"/>
    <property type="match status" value="1"/>
</dbReference>
<evidence type="ECO:0000256" key="2">
    <source>
        <dbReference type="ARBA" id="ARBA00023242"/>
    </source>
</evidence>
<gene>
    <name evidence="6" type="primary">RBM6</name>
</gene>
<dbReference type="GO" id="GO:0005634">
    <property type="term" value="C:nucleus"/>
    <property type="evidence" value="ECO:0007669"/>
    <property type="project" value="UniProtKB-SubCell"/>
</dbReference>
<feature type="region of interest" description="Disordered" evidence="4">
    <location>
        <begin position="1126"/>
        <end position="1187"/>
    </location>
</feature>
<feature type="region of interest" description="Disordered" evidence="4">
    <location>
        <begin position="980"/>
        <end position="1005"/>
    </location>
</feature>
<reference evidence="6" key="2">
    <citation type="submission" date="2025-09" db="UniProtKB">
        <authorList>
            <consortium name="Ensembl"/>
        </authorList>
    </citation>
    <scope>IDENTIFICATION</scope>
</reference>
<evidence type="ECO:0000256" key="1">
    <source>
        <dbReference type="ARBA" id="ARBA00004123"/>
    </source>
</evidence>
<dbReference type="Proteomes" id="UP000694402">
    <property type="component" value="Unassembled WGS sequence"/>
</dbReference>
<feature type="region of interest" description="Disordered" evidence="4">
    <location>
        <begin position="1022"/>
        <end position="1083"/>
    </location>
</feature>
<dbReference type="InterPro" id="IPR035979">
    <property type="entry name" value="RBD_domain_sf"/>
</dbReference>
<keyword evidence="3" id="KW-0862">Zinc</keyword>
<feature type="region of interest" description="Disordered" evidence="4">
    <location>
        <begin position="1"/>
        <end position="96"/>
    </location>
</feature>
<dbReference type="PANTHER" id="PTHR13948">
    <property type="entry name" value="RNA-BINDING PROTEIN"/>
    <property type="match status" value="1"/>
</dbReference>
<dbReference type="Pfam" id="PF17780">
    <property type="entry name" value="OCRE"/>
    <property type="match status" value="1"/>
</dbReference>
<reference evidence="6" key="1">
    <citation type="submission" date="2025-08" db="UniProtKB">
        <authorList>
            <consortium name="Ensembl"/>
        </authorList>
    </citation>
    <scope>IDENTIFICATION</scope>
</reference>
<evidence type="ECO:0000256" key="3">
    <source>
        <dbReference type="PROSITE-ProRule" id="PRU00042"/>
    </source>
</evidence>
<feature type="compositionally biased region" description="Basic and acidic residues" evidence="4">
    <location>
        <begin position="1022"/>
        <end position="1038"/>
    </location>
</feature>
<evidence type="ECO:0000259" key="5">
    <source>
        <dbReference type="PROSITE" id="PS50157"/>
    </source>
</evidence>
<dbReference type="PROSITE" id="PS50157">
    <property type="entry name" value="ZINC_FINGER_C2H2_2"/>
    <property type="match status" value="1"/>
</dbReference>
<feature type="compositionally biased region" description="Basic and acidic residues" evidence="4">
    <location>
        <begin position="1130"/>
        <end position="1142"/>
    </location>
</feature>
<feature type="compositionally biased region" description="Basic and acidic residues" evidence="4">
    <location>
        <begin position="177"/>
        <end position="190"/>
    </location>
</feature>
<proteinExistence type="predicted"/>
<feature type="compositionally biased region" description="Low complexity" evidence="4">
    <location>
        <begin position="725"/>
        <end position="744"/>
    </location>
</feature>
<dbReference type="InterPro" id="IPR041591">
    <property type="entry name" value="OCRE"/>
</dbReference>
<keyword evidence="3" id="KW-0479">Metal-binding</keyword>
<protein>
    <recommendedName>
        <fullName evidence="5">C2H2-type domain-containing protein</fullName>
    </recommendedName>
</protein>
<feature type="domain" description="C2H2-type" evidence="5">
    <location>
        <begin position="1090"/>
        <end position="1120"/>
    </location>
</feature>